<evidence type="ECO:0000259" key="10">
    <source>
        <dbReference type="PROSITE" id="PS50928"/>
    </source>
</evidence>
<dbReference type="InterPro" id="IPR035906">
    <property type="entry name" value="MetI-like_sf"/>
</dbReference>
<dbReference type="SUPFAM" id="SSF161098">
    <property type="entry name" value="MetI-like"/>
    <property type="match status" value="1"/>
</dbReference>
<feature type="transmembrane region" description="Helical" evidence="9">
    <location>
        <begin position="234"/>
        <end position="261"/>
    </location>
</feature>
<feature type="domain" description="ABC transmembrane type-1" evidence="10">
    <location>
        <begin position="94"/>
        <end position="306"/>
    </location>
</feature>
<evidence type="ECO:0000256" key="3">
    <source>
        <dbReference type="ARBA" id="ARBA00022448"/>
    </source>
</evidence>
<feature type="transmembrane region" description="Helical" evidence="9">
    <location>
        <begin position="44"/>
        <end position="70"/>
    </location>
</feature>
<evidence type="ECO:0000313" key="12">
    <source>
        <dbReference type="Proteomes" id="UP000215332"/>
    </source>
</evidence>
<keyword evidence="4" id="KW-1003">Cell membrane</keyword>
<keyword evidence="5 9" id="KW-0812">Transmembrane</keyword>
<evidence type="ECO:0000256" key="8">
    <source>
        <dbReference type="SAM" id="MobiDB-lite"/>
    </source>
</evidence>
<name>A0A239WGT3_9ACTN</name>
<evidence type="ECO:0000256" key="5">
    <source>
        <dbReference type="ARBA" id="ARBA00022692"/>
    </source>
</evidence>
<dbReference type="Gene3D" id="1.10.3720.10">
    <property type="entry name" value="MetI-like"/>
    <property type="match status" value="1"/>
</dbReference>
<dbReference type="PANTHER" id="PTHR42929">
    <property type="entry name" value="INNER MEMBRANE ABC TRANSPORTER PERMEASE PROTEIN YDCU-RELATED-RELATED"/>
    <property type="match status" value="1"/>
</dbReference>
<evidence type="ECO:0000256" key="6">
    <source>
        <dbReference type="ARBA" id="ARBA00022989"/>
    </source>
</evidence>
<feature type="region of interest" description="Disordered" evidence="8">
    <location>
        <begin position="1"/>
        <end position="35"/>
    </location>
</feature>
<evidence type="ECO:0000256" key="1">
    <source>
        <dbReference type="ARBA" id="ARBA00004651"/>
    </source>
</evidence>
<dbReference type="KEGG" id="cgrn:4412665_00998"/>
<evidence type="ECO:0000256" key="7">
    <source>
        <dbReference type="ARBA" id="ARBA00023136"/>
    </source>
</evidence>
<gene>
    <name evidence="11" type="ORF">SAMEA4412665_00998</name>
</gene>
<feature type="transmembrane region" description="Helical" evidence="9">
    <location>
        <begin position="288"/>
        <end position="309"/>
    </location>
</feature>
<dbReference type="EMBL" id="LT906441">
    <property type="protein sequence ID" value="SNV33711.1"/>
    <property type="molecule type" value="Genomic_DNA"/>
</dbReference>
<sequence>MTGSPARSHAAATTDVQERGTDASHPKAQLQRATPQSRRRISPLWGTSLFFLYVAAFLVLPTILIAVSAFQDSDGTFSTTNFSVLTEANTVEAFGTSLLVSLASALISAIIGGAAANALEVLSQTRPLLRRLVTSLCSVLAQFGGVMLAFAFIATIGVTGVLTQLLKTMFGVEIDPTWLSTLPGLTLVYCYFQIPLMIIVFLPALDGVRPQWREANAVFGGSTWTYWTKVAGPILWPAFLGSVILLFANAFSSFATAAALFSQRSILVPLMIQSNMSNELDTTQQGSAAMLALAMIVVVAIAMALNWMLSAKSERWSRQ</sequence>
<proteinExistence type="inferred from homology"/>
<dbReference type="Proteomes" id="UP000215332">
    <property type="component" value="Chromosome 1"/>
</dbReference>
<feature type="transmembrane region" description="Helical" evidence="9">
    <location>
        <begin position="140"/>
        <end position="166"/>
    </location>
</feature>
<keyword evidence="3" id="KW-0813">Transport</keyword>
<accession>A0A239WGT3</accession>
<dbReference type="GO" id="GO:0005886">
    <property type="term" value="C:plasma membrane"/>
    <property type="evidence" value="ECO:0007669"/>
    <property type="project" value="UniProtKB-SubCell"/>
</dbReference>
<feature type="compositionally biased region" description="Basic and acidic residues" evidence="8">
    <location>
        <begin position="16"/>
        <end position="25"/>
    </location>
</feature>
<keyword evidence="7 9" id="KW-0472">Membrane</keyword>
<keyword evidence="6 9" id="KW-1133">Transmembrane helix</keyword>
<evidence type="ECO:0000256" key="2">
    <source>
        <dbReference type="ARBA" id="ARBA00007069"/>
    </source>
</evidence>
<dbReference type="PANTHER" id="PTHR42929:SF1">
    <property type="entry name" value="INNER MEMBRANE ABC TRANSPORTER PERMEASE PROTEIN YDCU-RELATED"/>
    <property type="match status" value="1"/>
</dbReference>
<dbReference type="GO" id="GO:0055085">
    <property type="term" value="P:transmembrane transport"/>
    <property type="evidence" value="ECO:0007669"/>
    <property type="project" value="InterPro"/>
</dbReference>
<comment type="similarity">
    <text evidence="2">Belongs to the binding-protein-dependent transport system permease family. CysTW subfamily.</text>
</comment>
<organism evidence="11 12">
    <name type="scientific">Cutibacterium granulosum</name>
    <dbReference type="NCBI Taxonomy" id="33011"/>
    <lineage>
        <taxon>Bacteria</taxon>
        <taxon>Bacillati</taxon>
        <taxon>Actinomycetota</taxon>
        <taxon>Actinomycetes</taxon>
        <taxon>Propionibacteriales</taxon>
        <taxon>Propionibacteriaceae</taxon>
        <taxon>Cutibacterium</taxon>
    </lineage>
</organism>
<dbReference type="PROSITE" id="PS50928">
    <property type="entry name" value="ABC_TM1"/>
    <property type="match status" value="1"/>
</dbReference>
<dbReference type="eggNOG" id="COG4132">
    <property type="taxonomic scope" value="Bacteria"/>
</dbReference>
<dbReference type="InterPro" id="IPR000515">
    <property type="entry name" value="MetI-like"/>
</dbReference>
<dbReference type="RefSeq" id="WP_021106101.1">
    <property type="nucleotide sequence ID" value="NZ_JAWMSC010000134.1"/>
</dbReference>
<dbReference type="AlphaFoldDB" id="A0A239WGT3"/>
<feature type="transmembrane region" description="Helical" evidence="9">
    <location>
        <begin position="98"/>
        <end position="119"/>
    </location>
</feature>
<protein>
    <submittedName>
        <fullName evidence="11">2-aminoethylphosphonate transport system permease PhnU</fullName>
    </submittedName>
</protein>
<feature type="transmembrane region" description="Helical" evidence="9">
    <location>
        <begin position="186"/>
        <end position="205"/>
    </location>
</feature>
<comment type="subcellular location">
    <subcellularLocation>
        <location evidence="1">Cell membrane</location>
        <topology evidence="1">Multi-pass membrane protein</topology>
    </subcellularLocation>
</comment>
<reference evidence="11 12" key="1">
    <citation type="submission" date="2017-06" db="EMBL/GenBank/DDBJ databases">
        <authorList>
            <consortium name="Pathogen Informatics"/>
        </authorList>
    </citation>
    <scope>NUCLEOTIDE SEQUENCE [LARGE SCALE GENOMIC DNA]</scope>
    <source>
        <strain evidence="11 12">NCTC11865</strain>
    </source>
</reference>
<evidence type="ECO:0000256" key="4">
    <source>
        <dbReference type="ARBA" id="ARBA00022475"/>
    </source>
</evidence>
<evidence type="ECO:0000313" key="11">
    <source>
        <dbReference type="EMBL" id="SNV33711.1"/>
    </source>
</evidence>
<evidence type="ECO:0000256" key="9">
    <source>
        <dbReference type="SAM" id="Phobius"/>
    </source>
</evidence>